<sequence>MNSALTPFVAAYQDAVFDTDRDAAFAVVHDALNHGVAPEEIVFRVVVPASEEMMSRISRDPDANLAQHFMTAQISAEITEEMLKRFSRSPKAIGRVVIGTARGDLHSLGKRIVSGCLKALMVEVIDLGVNVPAERFVEEAVRLDAQIIAISAMMVHTATGPEGARKVRELLRERGLDQQIKLVVGGAPYRFDDHLFAHVGADGWAPDGVSAGKVIIDLLPRPESTPLPPLETSPPVAPPSEPKTPTNSPASRATPEVSPMEILVAAISGRPAPRIPIFCNLLDQGAGALGLSLREYYASGENVALGQLAMRERYGHDNLWSLFYVGKEAELLGCEEIIFAEDGPPNVGDFVIKRPDDIHKLTVPDDITAHPAWRETATCLKILTRESAGRFPICAYLTASTTLPALLMGMDQWMELLTSGPVELRDELLAKCSELFQKQVAAYRAAGAQVLIYSTPFGSPSFVGMKRFEQFSLPWMQRDLEPGGVGGIVYYCGMAPFIRAIRPVMETLKINIHYISPLDNLEEAKALVGTQGLTCGVIDDIKMISWSPEETREEVRRLCAIGMPGEHFLLGTGVMPLAVPEANIRAFIEAGLEWGRYA</sequence>
<dbReference type="GO" id="GO:0050097">
    <property type="term" value="F:methylaspartate mutase activity"/>
    <property type="evidence" value="ECO:0007669"/>
    <property type="project" value="UniProtKB-EC"/>
</dbReference>
<dbReference type="InterPro" id="IPR000257">
    <property type="entry name" value="Uroporphyrinogen_deCOase"/>
</dbReference>
<dbReference type="SUPFAM" id="SSF52242">
    <property type="entry name" value="Cobalamin (vitamin B12)-binding domain"/>
    <property type="match status" value="1"/>
</dbReference>
<dbReference type="PANTHER" id="PTHR47099:SF1">
    <property type="entry name" value="METHYLCOBAMIDE:COM METHYLTRANSFERASE MTBA"/>
    <property type="match status" value="1"/>
</dbReference>
<dbReference type="EC" id="5.4.99.1" evidence="3"/>
<dbReference type="Pfam" id="PF01208">
    <property type="entry name" value="URO-D"/>
    <property type="match status" value="1"/>
</dbReference>
<dbReference type="InterPro" id="IPR038071">
    <property type="entry name" value="UROD/MetE-like_sf"/>
</dbReference>
<evidence type="ECO:0000313" key="4">
    <source>
        <dbReference type="Proteomes" id="UP001628193"/>
    </source>
</evidence>
<dbReference type="Gene3D" id="3.20.20.210">
    <property type="match status" value="1"/>
</dbReference>
<organism evidence="3 4">
    <name type="scientific">Candidatus Magnetaquiglobus chichijimensis</name>
    <dbReference type="NCBI Taxonomy" id="3141448"/>
    <lineage>
        <taxon>Bacteria</taxon>
        <taxon>Pseudomonadati</taxon>
        <taxon>Pseudomonadota</taxon>
        <taxon>Magnetococcia</taxon>
        <taxon>Magnetococcales</taxon>
        <taxon>Candidatus Magnetaquicoccaceae</taxon>
        <taxon>Candidatus Magnetaquiglobus</taxon>
    </lineage>
</organism>
<keyword evidence="3" id="KW-0413">Isomerase</keyword>
<evidence type="ECO:0000313" key="3">
    <source>
        <dbReference type="EMBL" id="GAB0056889.1"/>
    </source>
</evidence>
<dbReference type="PANTHER" id="PTHR47099">
    <property type="entry name" value="METHYLCOBAMIDE:COM METHYLTRANSFERASE MTBA"/>
    <property type="match status" value="1"/>
</dbReference>
<proteinExistence type="predicted"/>
<protein>
    <submittedName>
        <fullName evidence="3">Glutamate mutase sigma subunit</fullName>
        <ecNumber evidence="3">5.4.99.1</ecNumber>
    </submittedName>
</protein>
<keyword evidence="4" id="KW-1185">Reference proteome</keyword>
<feature type="domain" description="B12-binding" evidence="2">
    <location>
        <begin position="93"/>
        <end position="229"/>
    </location>
</feature>
<dbReference type="Gene3D" id="3.40.50.280">
    <property type="entry name" value="Cobalamin-binding domain"/>
    <property type="match status" value="1"/>
</dbReference>
<accession>A0ABQ0C7N3</accession>
<dbReference type="CDD" id="cd03465">
    <property type="entry name" value="URO-D_like"/>
    <property type="match status" value="1"/>
</dbReference>
<reference evidence="3 4" key="1">
    <citation type="submission" date="2024-09" db="EMBL/GenBank/DDBJ databases">
        <title>Draft genome sequence of Candidatus Magnetaquicoccaceae bacterium FCR-1.</title>
        <authorList>
            <person name="Shimoshige H."/>
            <person name="Shimamura S."/>
            <person name="Taoka A."/>
            <person name="Kobayashi H."/>
            <person name="Maekawa T."/>
        </authorList>
    </citation>
    <scope>NUCLEOTIDE SEQUENCE [LARGE SCALE GENOMIC DNA]</scope>
    <source>
        <strain evidence="3 4">FCR-1</strain>
    </source>
</reference>
<dbReference type="PROSITE" id="PS51332">
    <property type="entry name" value="B12_BINDING"/>
    <property type="match status" value="1"/>
</dbReference>
<dbReference type="Pfam" id="PF02310">
    <property type="entry name" value="B12-binding"/>
    <property type="match status" value="1"/>
</dbReference>
<gene>
    <name evidence="3" type="primary">glmS_1</name>
    <name evidence="3" type="ORF">SIID45300_01204</name>
</gene>
<dbReference type="EMBL" id="BAAFGK010000004">
    <property type="protein sequence ID" value="GAB0056889.1"/>
    <property type="molecule type" value="Genomic_DNA"/>
</dbReference>
<dbReference type="RefSeq" id="WP_420904605.1">
    <property type="nucleotide sequence ID" value="NZ_BAAFGK010000004.1"/>
</dbReference>
<dbReference type="SUPFAM" id="SSF51726">
    <property type="entry name" value="UROD/MetE-like"/>
    <property type="match status" value="1"/>
</dbReference>
<dbReference type="InterPro" id="IPR052024">
    <property type="entry name" value="Methanogen_methyltrans"/>
</dbReference>
<dbReference type="Proteomes" id="UP001628193">
    <property type="component" value="Unassembled WGS sequence"/>
</dbReference>
<evidence type="ECO:0000259" key="2">
    <source>
        <dbReference type="PROSITE" id="PS51332"/>
    </source>
</evidence>
<comment type="caution">
    <text evidence="3">The sequence shown here is derived from an EMBL/GenBank/DDBJ whole genome shotgun (WGS) entry which is preliminary data.</text>
</comment>
<name>A0ABQ0C7N3_9PROT</name>
<feature type="region of interest" description="Disordered" evidence="1">
    <location>
        <begin position="224"/>
        <end position="255"/>
    </location>
</feature>
<feature type="compositionally biased region" description="Pro residues" evidence="1">
    <location>
        <begin position="224"/>
        <end position="242"/>
    </location>
</feature>
<evidence type="ECO:0000256" key="1">
    <source>
        <dbReference type="SAM" id="MobiDB-lite"/>
    </source>
</evidence>
<dbReference type="InterPro" id="IPR036724">
    <property type="entry name" value="Cobalamin-bd_sf"/>
</dbReference>
<dbReference type="InterPro" id="IPR006158">
    <property type="entry name" value="Cobalamin-bd"/>
</dbReference>